<feature type="compositionally biased region" description="Polar residues" evidence="1">
    <location>
        <begin position="94"/>
        <end position="108"/>
    </location>
</feature>
<gene>
    <name evidence="3" type="ORF">HPP92_007555</name>
</gene>
<dbReference type="InterPro" id="IPR045840">
    <property type="entry name" value="Ariadne"/>
</dbReference>
<dbReference type="Gene3D" id="1.20.120.1750">
    <property type="match status" value="1"/>
</dbReference>
<evidence type="ECO:0000259" key="2">
    <source>
        <dbReference type="Pfam" id="PF19422"/>
    </source>
</evidence>
<proteinExistence type="predicted"/>
<evidence type="ECO:0000256" key="1">
    <source>
        <dbReference type="SAM" id="MobiDB-lite"/>
    </source>
</evidence>
<dbReference type="Pfam" id="PF19422">
    <property type="entry name" value="Ariadne"/>
    <property type="match status" value="1"/>
</dbReference>
<dbReference type="EMBL" id="JADCNM010000003">
    <property type="protein sequence ID" value="KAG0490692.1"/>
    <property type="molecule type" value="Genomic_DNA"/>
</dbReference>
<comment type="caution">
    <text evidence="3">The sequence shown here is derived from an EMBL/GenBank/DDBJ whole genome shotgun (WGS) entry which is preliminary data.</text>
</comment>
<dbReference type="Proteomes" id="UP000639772">
    <property type="component" value="Chromosome 3"/>
</dbReference>
<protein>
    <recommendedName>
        <fullName evidence="2">Ariadne domain-containing protein</fullName>
    </recommendedName>
</protein>
<name>A0A835RRE8_VANPL</name>
<feature type="region of interest" description="Disordered" evidence="1">
    <location>
        <begin position="80"/>
        <end position="108"/>
    </location>
</feature>
<reference evidence="3 4" key="1">
    <citation type="journal article" date="2020" name="Nat. Food">
        <title>A phased Vanilla planifolia genome enables genetic improvement of flavour and production.</title>
        <authorList>
            <person name="Hasing T."/>
            <person name="Tang H."/>
            <person name="Brym M."/>
            <person name="Khazi F."/>
            <person name="Huang T."/>
            <person name="Chambers A.H."/>
        </authorList>
    </citation>
    <scope>NUCLEOTIDE SEQUENCE [LARGE SCALE GENOMIC DNA]</scope>
    <source>
        <tissue evidence="3">Leaf</tissue>
    </source>
</reference>
<evidence type="ECO:0000313" key="4">
    <source>
        <dbReference type="Proteomes" id="UP000639772"/>
    </source>
</evidence>
<feature type="region of interest" description="Disordered" evidence="1">
    <location>
        <begin position="121"/>
        <end position="158"/>
    </location>
</feature>
<feature type="domain" description="Ariadne" evidence="2">
    <location>
        <begin position="1"/>
        <end position="170"/>
    </location>
</feature>
<organism evidence="3 4">
    <name type="scientific">Vanilla planifolia</name>
    <name type="common">Vanilla</name>
    <dbReference type="NCBI Taxonomy" id="51239"/>
    <lineage>
        <taxon>Eukaryota</taxon>
        <taxon>Viridiplantae</taxon>
        <taxon>Streptophyta</taxon>
        <taxon>Embryophyta</taxon>
        <taxon>Tracheophyta</taxon>
        <taxon>Spermatophyta</taxon>
        <taxon>Magnoliopsida</taxon>
        <taxon>Liliopsida</taxon>
        <taxon>Asparagales</taxon>
        <taxon>Orchidaceae</taxon>
        <taxon>Vanilloideae</taxon>
        <taxon>Vanilleae</taxon>
        <taxon>Vanilla</taxon>
    </lineage>
</organism>
<sequence length="171" mass="19153">MKQDLFEDQQQQLESNVEKLSLLLEKDFQDFSDEEVMENMKHVINLSSVIDRLCKQMYQCIENDLLYPLQRASHHIAPYKSKGPERASELTGCRVSTQSRNNMSNNVDLSAHHDSAVNASGDARLAAKRSSQISASSSEDDSSSRKRGKSDAITGTPFFDLNMPAEVVDKV</sequence>
<evidence type="ECO:0000313" key="3">
    <source>
        <dbReference type="EMBL" id="KAG0490692.1"/>
    </source>
</evidence>
<accession>A0A835RRE8</accession>
<dbReference type="AlphaFoldDB" id="A0A835RRE8"/>
<feature type="compositionally biased region" description="Low complexity" evidence="1">
    <location>
        <begin position="128"/>
        <end position="137"/>
    </location>
</feature>
<dbReference type="OrthoDB" id="1724662at2759"/>